<name>A0A1T4VS80_9GAMM</name>
<evidence type="ECO:0000256" key="3">
    <source>
        <dbReference type="ARBA" id="ARBA00022729"/>
    </source>
</evidence>
<comment type="similarity">
    <text evidence="1">Belongs to the bacterial solute-binding protein 1 family.</text>
</comment>
<evidence type="ECO:0000313" key="5">
    <source>
        <dbReference type="EMBL" id="SKA67842.1"/>
    </source>
</evidence>
<dbReference type="EMBL" id="FUXX01000044">
    <property type="protein sequence ID" value="SKA67842.1"/>
    <property type="molecule type" value="Genomic_DNA"/>
</dbReference>
<gene>
    <name evidence="5" type="ORF">SAMN02745213_01990</name>
</gene>
<dbReference type="GO" id="GO:0042956">
    <property type="term" value="P:maltodextrin transmembrane transport"/>
    <property type="evidence" value="ECO:0007669"/>
    <property type="project" value="TreeGrafter"/>
</dbReference>
<organism evidence="5 6">
    <name type="scientific">Succinivibrio dextrinosolvens DSM 3072</name>
    <dbReference type="NCBI Taxonomy" id="1123324"/>
    <lineage>
        <taxon>Bacteria</taxon>
        <taxon>Pseudomonadati</taxon>
        <taxon>Pseudomonadota</taxon>
        <taxon>Gammaproteobacteria</taxon>
        <taxon>Aeromonadales</taxon>
        <taxon>Succinivibrionaceae</taxon>
        <taxon>Succinivibrio</taxon>
    </lineage>
</organism>
<evidence type="ECO:0000256" key="4">
    <source>
        <dbReference type="SAM" id="SignalP"/>
    </source>
</evidence>
<dbReference type="PANTHER" id="PTHR30061:SF50">
    <property type="entry name" value="MALTOSE_MALTODEXTRIN-BINDING PERIPLASMIC PROTEIN"/>
    <property type="match status" value="1"/>
</dbReference>
<dbReference type="GO" id="GO:0015768">
    <property type="term" value="P:maltose transport"/>
    <property type="evidence" value="ECO:0007669"/>
    <property type="project" value="TreeGrafter"/>
</dbReference>
<proteinExistence type="inferred from homology"/>
<dbReference type="Pfam" id="PF13416">
    <property type="entry name" value="SBP_bac_8"/>
    <property type="match status" value="1"/>
</dbReference>
<keyword evidence="6" id="KW-1185">Reference proteome</keyword>
<reference evidence="6" key="1">
    <citation type="submission" date="2017-02" db="EMBL/GenBank/DDBJ databases">
        <authorList>
            <person name="Varghese N."/>
            <person name="Submissions S."/>
        </authorList>
    </citation>
    <scope>NUCLEOTIDE SEQUENCE [LARGE SCALE GENOMIC DNA]</scope>
    <source>
        <strain evidence="6">DSM 3072</strain>
    </source>
</reference>
<dbReference type="SUPFAM" id="SSF53850">
    <property type="entry name" value="Periplasmic binding protein-like II"/>
    <property type="match status" value="1"/>
</dbReference>
<dbReference type="AlphaFoldDB" id="A0A1T4VS80"/>
<dbReference type="PANTHER" id="PTHR30061">
    <property type="entry name" value="MALTOSE-BINDING PERIPLASMIC PROTEIN"/>
    <property type="match status" value="1"/>
</dbReference>
<dbReference type="Proteomes" id="UP000242432">
    <property type="component" value="Unassembled WGS sequence"/>
</dbReference>
<accession>A0A1T4VS80</accession>
<evidence type="ECO:0000256" key="1">
    <source>
        <dbReference type="ARBA" id="ARBA00008520"/>
    </source>
</evidence>
<keyword evidence="2" id="KW-0813">Transport</keyword>
<keyword evidence="3 4" id="KW-0732">Signal</keyword>
<dbReference type="GO" id="GO:1901982">
    <property type="term" value="F:maltose binding"/>
    <property type="evidence" value="ECO:0007669"/>
    <property type="project" value="TreeGrafter"/>
</dbReference>
<dbReference type="STRING" id="83771.SAMN02910357_01208"/>
<dbReference type="InterPro" id="IPR006059">
    <property type="entry name" value="SBP"/>
</dbReference>
<feature type="chain" id="PRO_5010548821" evidence="4">
    <location>
        <begin position="25"/>
        <end position="409"/>
    </location>
</feature>
<evidence type="ECO:0000313" key="6">
    <source>
        <dbReference type="Proteomes" id="UP000242432"/>
    </source>
</evidence>
<evidence type="ECO:0000256" key="2">
    <source>
        <dbReference type="ARBA" id="ARBA00022448"/>
    </source>
</evidence>
<sequence>MIMSRLSKYIGLILLVTFSSKSFAANELVVWEDEKKAKGITQAVADFESEFNCKVTVKEIPYVSQVEKLRLDGPAGTGPDIFMIPSDRIGSAVVQGLVAPIKFMNEDQDKYIASSVSAFTRNGEIYAVPKVVETLIMVYNKSVLRRPFDTLEEYFDYSKKRLDRENKEYGLLVKLDSLYYAFSMMQPYGAYVFGLDKDGNLDANDVGLSNKGAVEGIELAKKFYDNSCIPESILGEDGIYELDNLFCSGKVGAVITGPWALDYYKTAGINYGVTPLPILPNGKPMSSFLGVKGYAISTWANDYDLAEEFLRFINQPKYVKQRYLDTNEIPPVKAVMIDPIITENDVANAIAVQASRASPTPSIPEMAEVWTPMDTSLRSIYENNKSVKDALNSAVELVHYQIEAFRSGM</sequence>
<dbReference type="GO" id="GO:0055052">
    <property type="term" value="C:ATP-binding cassette (ABC) transporter complex, substrate-binding subunit-containing"/>
    <property type="evidence" value="ECO:0007669"/>
    <property type="project" value="TreeGrafter"/>
</dbReference>
<dbReference type="Gene3D" id="3.40.190.10">
    <property type="entry name" value="Periplasmic binding protein-like II"/>
    <property type="match status" value="2"/>
</dbReference>
<feature type="signal peptide" evidence="4">
    <location>
        <begin position="1"/>
        <end position="24"/>
    </location>
</feature>
<protein>
    <submittedName>
        <fullName evidence="5">Arabinogalactan oligomer / maltooligosaccharide transport system substrate-binding protein</fullName>
    </submittedName>
</protein>